<dbReference type="Pfam" id="PF00293">
    <property type="entry name" value="NUDIX"/>
    <property type="match status" value="1"/>
</dbReference>
<comment type="caution">
    <text evidence="10">The sequence shown here is derived from an EMBL/GenBank/DDBJ whole genome shotgun (WGS) entry which is preliminary data.</text>
</comment>
<sequence length="571" mass="63179">MMDQTRSMESRTGRKNQRYGSKGERLVAGVVPLSADKTKVLMIQSAGRGGWVLPKGGWETDEASAQVAACREAWEEAGVICTVHQDLGMIPDMRPSTLLTAHAPKASYQFFEVTVDREEDQWPEMHKRKRQWVSYAQAAAALASRPELLEALNRSSRYIPIGQSAAAAKLQPSPPTLFLQVHHLPRSLSPPHLELLNSVFDPPVFLVYHSHRRRFFSYPSSEVGSPLCCLNAAMDYEMDIEPTGPQVTVREAEPYRVDFKLSSVDLAFANSLRRTMLAEVPTMAIDLVEVEKNTSVLPDEFLAHRLGLIPLNSKHCDQDIEYTRDCECEDHCSRCSVTLSLHARCTGDDIMHVYARDLVVSSERANEWVGNPVITDPQGHGPLICKLRRGQELKMNCIAKKGIAKEHAKWAPTAAIGFEYDPHNNLRHVDYWYEEDPVKEWPVSQNAAWEHAAPPDQPFDYDAQPNNFYLDVESIGNLDPDTIIQQGITVLQRKLASVISSLSGSGDGDRNGMIGVEDEDMMGVRSPDAYEPPEGIDGGFTAYANGSTSAWGASAATPYGATPYGGGGYGF</sequence>
<dbReference type="GO" id="GO:0003899">
    <property type="term" value="F:DNA-directed RNA polymerase activity"/>
    <property type="evidence" value="ECO:0007669"/>
    <property type="project" value="InterPro"/>
</dbReference>
<dbReference type="GeneID" id="54331082"/>
<dbReference type="SUPFAM" id="SSF55811">
    <property type="entry name" value="Nudix"/>
    <property type="match status" value="1"/>
</dbReference>
<dbReference type="InterPro" id="IPR015797">
    <property type="entry name" value="NUDIX_hydrolase-like_dom_sf"/>
</dbReference>
<dbReference type="InterPro" id="IPR000086">
    <property type="entry name" value="NUDIX_hydrolase_dom"/>
</dbReference>
<dbReference type="NCBIfam" id="NF001988">
    <property type="entry name" value="PRK00783.1"/>
    <property type="match status" value="1"/>
</dbReference>
<evidence type="ECO:0000256" key="7">
    <source>
        <dbReference type="ARBA" id="ARBA00072506"/>
    </source>
</evidence>
<dbReference type="SUPFAM" id="SSF56553">
    <property type="entry name" value="Insert subdomain of RNA polymerase alpha subunit"/>
    <property type="match status" value="1"/>
</dbReference>
<dbReference type="InterPro" id="IPR022842">
    <property type="entry name" value="RNAP_Rpo3/Rpb3/RPAC1"/>
</dbReference>
<dbReference type="EMBL" id="QUQM01000006">
    <property type="protein sequence ID" value="KAA8644181.1"/>
    <property type="molecule type" value="Genomic_DNA"/>
</dbReference>
<protein>
    <recommendedName>
        <fullName evidence="7">DNA-directed RNA polymerase II subunit RPB3</fullName>
    </recommendedName>
</protein>
<dbReference type="RefSeq" id="XP_033423542.1">
    <property type="nucleotide sequence ID" value="XM_033572990.1"/>
</dbReference>
<dbReference type="InterPro" id="IPR036643">
    <property type="entry name" value="RNApol_insert_sf"/>
</dbReference>
<dbReference type="InterPro" id="IPR001514">
    <property type="entry name" value="DNA-dir_RNA_pol_30-40kDasu_CS"/>
</dbReference>
<dbReference type="PROSITE" id="PS51462">
    <property type="entry name" value="NUDIX"/>
    <property type="match status" value="1"/>
</dbReference>
<dbReference type="InterPro" id="IPR050518">
    <property type="entry name" value="Rpo3/RPB3_RNA_Pol_subunit"/>
</dbReference>
<evidence type="ECO:0000256" key="6">
    <source>
        <dbReference type="ARBA" id="ARBA00025804"/>
    </source>
</evidence>
<dbReference type="InterPro" id="IPR047198">
    <property type="entry name" value="DDP-like_NUDIX"/>
</dbReference>
<dbReference type="FunFam" id="3.90.79.10:FF:000046">
    <property type="entry name" value="Nudix/MutT family protein"/>
    <property type="match status" value="1"/>
</dbReference>
<dbReference type="InterPro" id="IPR011262">
    <property type="entry name" value="DNA-dir_RNA_pol_insert"/>
</dbReference>
<dbReference type="OrthoDB" id="270173at2759"/>
<proteinExistence type="inferred from homology"/>
<keyword evidence="4" id="KW-0804">Transcription</keyword>
<dbReference type="Gene3D" id="3.30.1360.10">
    <property type="entry name" value="RNA polymerase, RBP11-like subunit"/>
    <property type="match status" value="1"/>
</dbReference>
<dbReference type="HAMAP" id="MF_00320">
    <property type="entry name" value="RNApol_arch_Rpo3"/>
    <property type="match status" value="1"/>
</dbReference>
<organism evidence="10 11">
    <name type="scientific">Aspergillus tanneri</name>
    <dbReference type="NCBI Taxonomy" id="1220188"/>
    <lineage>
        <taxon>Eukaryota</taxon>
        <taxon>Fungi</taxon>
        <taxon>Dikarya</taxon>
        <taxon>Ascomycota</taxon>
        <taxon>Pezizomycotina</taxon>
        <taxon>Eurotiomycetes</taxon>
        <taxon>Eurotiomycetidae</taxon>
        <taxon>Eurotiales</taxon>
        <taxon>Aspergillaceae</taxon>
        <taxon>Aspergillus</taxon>
        <taxon>Aspergillus subgen. Circumdati</taxon>
    </lineage>
</organism>
<dbReference type="GO" id="GO:0046983">
    <property type="term" value="F:protein dimerization activity"/>
    <property type="evidence" value="ECO:0007669"/>
    <property type="project" value="InterPro"/>
</dbReference>
<evidence type="ECO:0000256" key="5">
    <source>
        <dbReference type="ARBA" id="ARBA00023242"/>
    </source>
</evidence>
<dbReference type="GO" id="GO:0003677">
    <property type="term" value="F:DNA binding"/>
    <property type="evidence" value="ECO:0007669"/>
    <property type="project" value="InterPro"/>
</dbReference>
<dbReference type="VEuPathDB" id="FungiDB:EYZ11_010250"/>
<dbReference type="SMART" id="SM00662">
    <property type="entry name" value="RPOLD"/>
    <property type="match status" value="1"/>
</dbReference>
<keyword evidence="5" id="KW-0539">Nucleus</keyword>
<dbReference type="FunFam" id="2.170.120.12:FF:000002">
    <property type="entry name" value="DNA-directed RNA polymerase II subunit RPB3"/>
    <property type="match status" value="1"/>
</dbReference>
<comment type="subcellular location">
    <subcellularLocation>
        <location evidence="1">Nucleus</location>
    </subcellularLocation>
</comment>
<dbReference type="Gene3D" id="3.90.79.10">
    <property type="entry name" value="Nucleoside Triphosphate Pyrophosphohydrolase"/>
    <property type="match status" value="1"/>
</dbReference>
<evidence type="ECO:0000256" key="3">
    <source>
        <dbReference type="ARBA" id="ARBA00022478"/>
    </source>
</evidence>
<dbReference type="InterPro" id="IPR036603">
    <property type="entry name" value="RBP11-like"/>
</dbReference>
<gene>
    <name evidence="10" type="primary">RPB3</name>
    <name evidence="10" type="ORF">ATNIH1004_008380</name>
</gene>
<comment type="similarity">
    <text evidence="6">Belongs to the archaeal Rpo3/eukaryotic RPB3 RNA polymerase subunit family.</text>
</comment>
<evidence type="ECO:0000256" key="8">
    <source>
        <dbReference type="SAM" id="MobiDB-lite"/>
    </source>
</evidence>
<evidence type="ECO:0000256" key="4">
    <source>
        <dbReference type="ARBA" id="ARBA00023163"/>
    </source>
</evidence>
<feature type="domain" description="Nudix hydrolase" evidence="9">
    <location>
        <begin position="23"/>
        <end position="155"/>
    </location>
</feature>
<name>A0A5M9MBH1_9EURO</name>
<dbReference type="CDD" id="cd07031">
    <property type="entry name" value="RNAP_II_RPB3"/>
    <property type="match status" value="1"/>
</dbReference>
<dbReference type="VEuPathDB" id="FungiDB:EYZ11_010246"/>
<dbReference type="GO" id="GO:0016462">
    <property type="term" value="F:pyrophosphatase activity"/>
    <property type="evidence" value="ECO:0007669"/>
    <property type="project" value="InterPro"/>
</dbReference>
<dbReference type="GO" id="GO:0005665">
    <property type="term" value="C:RNA polymerase II, core complex"/>
    <property type="evidence" value="ECO:0007669"/>
    <property type="project" value="TreeGrafter"/>
</dbReference>
<evidence type="ECO:0000313" key="10">
    <source>
        <dbReference type="EMBL" id="KAA8644181.1"/>
    </source>
</evidence>
<dbReference type="SUPFAM" id="SSF55257">
    <property type="entry name" value="RBP11-like subunits of RNA polymerase"/>
    <property type="match status" value="1"/>
</dbReference>
<dbReference type="InterPro" id="IPR011263">
    <property type="entry name" value="DNA-dir_RNA_pol_RpoA/D/Rpb3"/>
</dbReference>
<dbReference type="GO" id="GO:0006366">
    <property type="term" value="P:transcription by RNA polymerase II"/>
    <property type="evidence" value="ECO:0007669"/>
    <property type="project" value="TreeGrafter"/>
</dbReference>
<dbReference type="Proteomes" id="UP000324241">
    <property type="component" value="Unassembled WGS sequence"/>
</dbReference>
<dbReference type="Gene3D" id="2.170.120.12">
    <property type="entry name" value="DNA-directed RNA polymerase, insert domain"/>
    <property type="match status" value="1"/>
</dbReference>
<dbReference type="Pfam" id="PF01000">
    <property type="entry name" value="RNA_pol_A_bac"/>
    <property type="match status" value="1"/>
</dbReference>
<feature type="compositionally biased region" description="Basic and acidic residues" evidence="8">
    <location>
        <begin position="1"/>
        <end position="12"/>
    </location>
</feature>
<evidence type="ECO:0000256" key="2">
    <source>
        <dbReference type="ARBA" id="ARBA00011730"/>
    </source>
</evidence>
<accession>A0A5M9MBH1</accession>
<keyword evidence="3" id="KW-0240">DNA-directed RNA polymerase</keyword>
<dbReference type="PROSITE" id="PS00446">
    <property type="entry name" value="RNA_POL_D_30KD"/>
    <property type="match status" value="1"/>
</dbReference>
<comment type="subunit">
    <text evidence="2">Component of the RNA polymerase II (Pol II) complex consisting of 12 subunits.</text>
</comment>
<evidence type="ECO:0000313" key="11">
    <source>
        <dbReference type="Proteomes" id="UP000324241"/>
    </source>
</evidence>
<feature type="region of interest" description="Disordered" evidence="8">
    <location>
        <begin position="1"/>
        <end position="21"/>
    </location>
</feature>
<dbReference type="PANTHER" id="PTHR11800">
    <property type="entry name" value="DNA-DIRECTED RNA POLYMERASE"/>
    <property type="match status" value="1"/>
</dbReference>
<dbReference type="Pfam" id="PF01193">
    <property type="entry name" value="RNA_pol_L"/>
    <property type="match status" value="1"/>
</dbReference>
<evidence type="ECO:0000259" key="9">
    <source>
        <dbReference type="PROSITE" id="PS51462"/>
    </source>
</evidence>
<dbReference type="CDD" id="cd04666">
    <property type="entry name" value="NUDIX_DIPP2_like_Nudt4"/>
    <property type="match status" value="1"/>
</dbReference>
<dbReference type="PANTHER" id="PTHR11800:SF2">
    <property type="entry name" value="DNA-DIRECTED RNA POLYMERASE II SUBUNIT RPB3"/>
    <property type="match status" value="1"/>
</dbReference>
<evidence type="ECO:0000256" key="1">
    <source>
        <dbReference type="ARBA" id="ARBA00004123"/>
    </source>
</evidence>
<reference evidence="10 11" key="1">
    <citation type="submission" date="2019-08" db="EMBL/GenBank/DDBJ databases">
        <title>The genome sequence of a newly discovered highly antifungal drug resistant Aspergillus species, Aspergillus tanneri NIH 1004.</title>
        <authorList>
            <person name="Mounaud S."/>
            <person name="Singh I."/>
            <person name="Joardar V."/>
            <person name="Pakala S."/>
            <person name="Pakala S."/>
            <person name="Venepally P."/>
            <person name="Chung J.K."/>
            <person name="Losada L."/>
            <person name="Nierman W.C."/>
        </authorList>
    </citation>
    <scope>NUCLEOTIDE SEQUENCE [LARGE SCALE GENOMIC DNA]</scope>
    <source>
        <strain evidence="10 11">NIH1004</strain>
    </source>
</reference>
<dbReference type="AlphaFoldDB" id="A0A5M9MBH1"/>